<feature type="transmembrane region" description="Helical" evidence="6">
    <location>
        <begin position="56"/>
        <end position="79"/>
    </location>
</feature>
<evidence type="ECO:0000256" key="2">
    <source>
        <dbReference type="ARBA" id="ARBA00008017"/>
    </source>
</evidence>
<dbReference type="SUPFAM" id="SSF82861">
    <property type="entry name" value="Mechanosensitive channel protein MscS (YggB), transmembrane region"/>
    <property type="match status" value="1"/>
</dbReference>
<dbReference type="InterPro" id="IPR010920">
    <property type="entry name" value="LSM_dom_sf"/>
</dbReference>
<dbReference type="EMBL" id="JBHLVX010000019">
    <property type="protein sequence ID" value="MFC0267443.1"/>
    <property type="molecule type" value="Genomic_DNA"/>
</dbReference>
<keyword evidence="6" id="KW-0406">Ion transport</keyword>
<dbReference type="RefSeq" id="WP_019952663.1">
    <property type="nucleotide sequence ID" value="NZ_JBHLVX010000019.1"/>
</dbReference>
<feature type="transmembrane region" description="Helical" evidence="6">
    <location>
        <begin position="23"/>
        <end position="44"/>
    </location>
</feature>
<evidence type="ECO:0000256" key="5">
    <source>
        <dbReference type="ARBA" id="ARBA00023136"/>
    </source>
</evidence>
<gene>
    <name evidence="8" type="ORF">ACFFHW_05445</name>
</gene>
<dbReference type="Gene3D" id="1.10.287.1260">
    <property type="match status" value="1"/>
</dbReference>
<comment type="subunit">
    <text evidence="6">Homoheptamer.</text>
</comment>
<keyword evidence="6" id="KW-0813">Transport</keyword>
<evidence type="ECO:0000256" key="6">
    <source>
        <dbReference type="RuleBase" id="RU369025"/>
    </source>
</evidence>
<dbReference type="InterPro" id="IPR045275">
    <property type="entry name" value="MscS_archaea/bacteria_type"/>
</dbReference>
<name>A0ABV6G1A5_9GAMM</name>
<keyword evidence="6" id="KW-0407">Ion channel</keyword>
<keyword evidence="3 6" id="KW-0812">Transmembrane</keyword>
<evidence type="ECO:0000259" key="7">
    <source>
        <dbReference type="Pfam" id="PF00924"/>
    </source>
</evidence>
<evidence type="ECO:0000256" key="1">
    <source>
        <dbReference type="ARBA" id="ARBA00004141"/>
    </source>
</evidence>
<accession>A0ABV6G1A5</accession>
<evidence type="ECO:0000256" key="3">
    <source>
        <dbReference type="ARBA" id="ARBA00022692"/>
    </source>
</evidence>
<protein>
    <recommendedName>
        <fullName evidence="6">Small-conductance mechanosensitive channel</fullName>
    </recommendedName>
</protein>
<comment type="caution">
    <text evidence="8">The sequence shown here is derived from an EMBL/GenBank/DDBJ whole genome shotgun (WGS) entry which is preliminary data.</text>
</comment>
<dbReference type="Pfam" id="PF00924">
    <property type="entry name" value="MS_channel_2nd"/>
    <property type="match status" value="1"/>
</dbReference>
<feature type="domain" description="Mechanosensitive ion channel MscS" evidence="7">
    <location>
        <begin position="107"/>
        <end position="173"/>
    </location>
</feature>
<keyword evidence="4 6" id="KW-1133">Transmembrane helix</keyword>
<keyword evidence="6" id="KW-0997">Cell inner membrane</keyword>
<dbReference type="InterPro" id="IPR011014">
    <property type="entry name" value="MscS_channel_TM-2"/>
</dbReference>
<comment type="function">
    <text evidence="6">Mechanosensitive channel that participates in the regulation of osmotic pressure changes within the cell, opening in response to stretch forces in the membrane lipid bilayer, without the need for other proteins. Contributes to normal resistance to hypoosmotic shock. Forms an ion channel of 1.0 nanosiemens conductance with a slight preference for anions.</text>
</comment>
<feature type="transmembrane region" description="Helical" evidence="6">
    <location>
        <begin position="85"/>
        <end position="105"/>
    </location>
</feature>
<dbReference type="PANTHER" id="PTHR30221">
    <property type="entry name" value="SMALL-CONDUCTANCE MECHANOSENSITIVE CHANNEL"/>
    <property type="match status" value="1"/>
</dbReference>
<keyword evidence="5 6" id="KW-0472">Membrane</keyword>
<keyword evidence="6" id="KW-1003">Cell membrane</keyword>
<organism evidence="8 9">
    <name type="scientific">Kushneria aurantia</name>
    <dbReference type="NCBI Taxonomy" id="504092"/>
    <lineage>
        <taxon>Bacteria</taxon>
        <taxon>Pseudomonadati</taxon>
        <taxon>Pseudomonadota</taxon>
        <taxon>Gammaproteobacteria</taxon>
        <taxon>Oceanospirillales</taxon>
        <taxon>Halomonadaceae</taxon>
        <taxon>Kushneria</taxon>
    </lineage>
</organism>
<dbReference type="SUPFAM" id="SSF50182">
    <property type="entry name" value="Sm-like ribonucleoproteins"/>
    <property type="match status" value="1"/>
</dbReference>
<dbReference type="Gene3D" id="2.30.30.60">
    <property type="match status" value="1"/>
</dbReference>
<evidence type="ECO:0000313" key="8">
    <source>
        <dbReference type="EMBL" id="MFC0267443.1"/>
    </source>
</evidence>
<dbReference type="PANTHER" id="PTHR30221:SF1">
    <property type="entry name" value="SMALL-CONDUCTANCE MECHANOSENSITIVE CHANNEL"/>
    <property type="match status" value="1"/>
</dbReference>
<dbReference type="InterPro" id="IPR023408">
    <property type="entry name" value="MscS_beta-dom_sf"/>
</dbReference>
<dbReference type="Proteomes" id="UP001589814">
    <property type="component" value="Unassembled WGS sequence"/>
</dbReference>
<keyword evidence="9" id="KW-1185">Reference proteome</keyword>
<reference evidence="8 9" key="1">
    <citation type="submission" date="2024-09" db="EMBL/GenBank/DDBJ databases">
        <authorList>
            <person name="Sun Q."/>
            <person name="Mori K."/>
        </authorList>
    </citation>
    <scope>NUCLEOTIDE SEQUENCE [LARGE SCALE GENOMIC DNA]</scope>
    <source>
        <strain evidence="8 9">CCM 7415</strain>
    </source>
</reference>
<dbReference type="InterPro" id="IPR006685">
    <property type="entry name" value="MscS_channel_2nd"/>
</dbReference>
<proteinExistence type="inferred from homology"/>
<evidence type="ECO:0000313" key="9">
    <source>
        <dbReference type="Proteomes" id="UP001589814"/>
    </source>
</evidence>
<comment type="subcellular location">
    <subcellularLocation>
        <location evidence="6">Cell inner membrane</location>
        <topology evidence="6">Multi-pass membrane protein</topology>
    </subcellularLocation>
    <subcellularLocation>
        <location evidence="1">Membrane</location>
        <topology evidence="1">Multi-pass membrane protein</topology>
    </subcellularLocation>
</comment>
<comment type="similarity">
    <text evidence="2 6">Belongs to the MscS (TC 1.A.23) family.</text>
</comment>
<sequence length="273" mass="30159">MSDSIGASDSGEQLLRSFQNIDLVSVILILLGTWLAIALVRRTLPWLAERGPKRTRLLLLGTVPLFRLLALAVAILWITPLIFNVTLQNFLVIAGAASVAVGFAFKDYISSLIAGVVALFEKPWRAGDWVKIGDDYGEVRSVGLRAIQLQTLHDDTITVPHLKLWDSHISNANAGARTLMCVTDFYLDPRHDSYQLRAALRDVALTSAWLDYDRPVIVFVEQTEWGTHYEIRAYPFDMRDQGSFRSDLTVRGKEAIHARGGVEIAATAAGVAG</sequence>
<evidence type="ECO:0000256" key="4">
    <source>
        <dbReference type="ARBA" id="ARBA00022989"/>
    </source>
</evidence>
<comment type="caution">
    <text evidence="6">Lacks conserved residue(s) required for the propagation of feature annotation.</text>
</comment>